<dbReference type="PIRSF" id="PIRSF036758">
    <property type="entry name" value="Aden_M_ParB"/>
    <property type="match status" value="1"/>
</dbReference>
<feature type="domain" description="ParB-like N-terminal" evidence="4">
    <location>
        <begin position="7"/>
        <end position="92"/>
    </location>
</feature>
<dbReference type="EC" id="2.1.1.-" evidence="3"/>
<dbReference type="EMBL" id="CP089982">
    <property type="protein sequence ID" value="WXA94558.1"/>
    <property type="molecule type" value="Genomic_DNA"/>
</dbReference>
<dbReference type="Pfam" id="PF01555">
    <property type="entry name" value="N6_N4_Mtase"/>
    <property type="match status" value="1"/>
</dbReference>
<evidence type="ECO:0000256" key="2">
    <source>
        <dbReference type="ARBA" id="ARBA00022679"/>
    </source>
</evidence>
<sequence length="418" mass="45256">MNEPAAEWVPLDRIRPWKDNPRKNDGAPVEKVAQSIRRFGFGAPILARTNGEIIAGHTRWKAAKDLGLERVPVRFLELDPADAHLLAVADNRIGEEAEWDEDMLTAVLADLKAQGAALTDTGFDEKELEQLLADVGGGGGFDDAPEAEISRAEELREKWGTALGQRWRIPSLSVAGGEHALLCGDSTVEENVERVVAGTRAQCCWTDPPFGVGYVGKTEDALTIQNDKLTGDALRKFLAACFSAADAHALQPGAALYIAHPPGPNSLEFLLAAREVGWKHRQTLVWSKDSLVLGHSDYHFRHELILFGYTPGGGRRGRGAEGWYGDNAQTTVFDVPRPKASEEHPTMKPPELVAAMVRNSCPVGGLVFEPFSGSGTTLIACEGSQRLCRAIELDPKFVAVALERLSAMGLEPALDNAV</sequence>
<evidence type="ECO:0000256" key="1">
    <source>
        <dbReference type="ARBA" id="ARBA00022603"/>
    </source>
</evidence>
<dbReference type="InterPro" id="IPR001091">
    <property type="entry name" value="RM_Methyltransferase"/>
</dbReference>
<dbReference type="PRINTS" id="PR00508">
    <property type="entry name" value="S21N4MTFRASE"/>
</dbReference>
<dbReference type="Proteomes" id="UP001379533">
    <property type="component" value="Chromosome"/>
</dbReference>
<dbReference type="InterPro" id="IPR050336">
    <property type="entry name" value="Chromosome_partition/occlusion"/>
</dbReference>
<organism evidence="5 6">
    <name type="scientific">Pendulispora brunnea</name>
    <dbReference type="NCBI Taxonomy" id="2905690"/>
    <lineage>
        <taxon>Bacteria</taxon>
        <taxon>Pseudomonadati</taxon>
        <taxon>Myxococcota</taxon>
        <taxon>Myxococcia</taxon>
        <taxon>Myxococcales</taxon>
        <taxon>Sorangiineae</taxon>
        <taxon>Pendulisporaceae</taxon>
        <taxon>Pendulispora</taxon>
    </lineage>
</organism>
<reference evidence="5 6" key="1">
    <citation type="submission" date="2021-12" db="EMBL/GenBank/DDBJ databases">
        <title>Discovery of the Pendulisporaceae a myxobacterial family with distinct sporulation behavior and unique specialized metabolism.</title>
        <authorList>
            <person name="Garcia R."/>
            <person name="Popoff A."/>
            <person name="Bader C.D."/>
            <person name="Loehr J."/>
            <person name="Walesch S."/>
            <person name="Walt C."/>
            <person name="Boldt J."/>
            <person name="Bunk B."/>
            <person name="Haeckl F.J.F.P.J."/>
            <person name="Gunesch A.P."/>
            <person name="Birkelbach J."/>
            <person name="Nuebel U."/>
            <person name="Pietschmann T."/>
            <person name="Bach T."/>
            <person name="Mueller R."/>
        </authorList>
    </citation>
    <scope>NUCLEOTIDE SEQUENCE [LARGE SCALE GENOMIC DNA]</scope>
    <source>
        <strain evidence="5 6">MSr12523</strain>
    </source>
</reference>
<evidence type="ECO:0000313" key="5">
    <source>
        <dbReference type="EMBL" id="WXA94558.1"/>
    </source>
</evidence>
<accession>A0ABZ2K797</accession>
<evidence type="ECO:0000259" key="4">
    <source>
        <dbReference type="SMART" id="SM00470"/>
    </source>
</evidence>
<dbReference type="InterPro" id="IPR002941">
    <property type="entry name" value="DNA_methylase_N4/N6"/>
</dbReference>
<comment type="similarity">
    <text evidence="3">Belongs to the N(4)/N(6)-methyltransferase family.</text>
</comment>
<dbReference type="InterPro" id="IPR029063">
    <property type="entry name" value="SAM-dependent_MTases_sf"/>
</dbReference>
<name>A0ABZ2K797_9BACT</name>
<protein>
    <recommendedName>
        <fullName evidence="3">Methyltransferase</fullName>
        <ecNumber evidence="3">2.1.1.-</ecNumber>
    </recommendedName>
</protein>
<dbReference type="InterPro" id="IPR036086">
    <property type="entry name" value="ParB/Sulfiredoxin_sf"/>
</dbReference>
<dbReference type="PANTHER" id="PTHR33375">
    <property type="entry name" value="CHROMOSOME-PARTITIONING PROTEIN PARB-RELATED"/>
    <property type="match status" value="1"/>
</dbReference>
<keyword evidence="2" id="KW-0808">Transferase</keyword>
<proteinExistence type="inferred from homology"/>
<dbReference type="SUPFAM" id="SSF110849">
    <property type="entry name" value="ParB/Sulfiredoxin"/>
    <property type="match status" value="1"/>
</dbReference>
<dbReference type="SUPFAM" id="SSF53335">
    <property type="entry name" value="S-adenosyl-L-methionine-dependent methyltransferases"/>
    <property type="match status" value="1"/>
</dbReference>
<dbReference type="PANTHER" id="PTHR33375:SF1">
    <property type="entry name" value="CHROMOSOME-PARTITIONING PROTEIN PARB-RELATED"/>
    <property type="match status" value="1"/>
</dbReference>
<dbReference type="InterPro" id="IPR003115">
    <property type="entry name" value="ParB_N"/>
</dbReference>
<keyword evidence="1" id="KW-0489">Methyltransferase</keyword>
<dbReference type="Gene3D" id="3.40.50.150">
    <property type="entry name" value="Vaccinia Virus protein VP39"/>
    <property type="match status" value="1"/>
</dbReference>
<evidence type="ECO:0000256" key="3">
    <source>
        <dbReference type="RuleBase" id="RU362026"/>
    </source>
</evidence>
<evidence type="ECO:0000313" key="6">
    <source>
        <dbReference type="Proteomes" id="UP001379533"/>
    </source>
</evidence>
<dbReference type="InterPro" id="IPR015840">
    <property type="entry name" value="DNA_MeTrfase_ParB"/>
</dbReference>
<dbReference type="Gene3D" id="3.90.1530.10">
    <property type="entry name" value="Conserved hypothetical protein from pyrococcus furiosus pfu- 392566-001, ParB domain"/>
    <property type="match status" value="1"/>
</dbReference>
<dbReference type="RefSeq" id="WP_394845168.1">
    <property type="nucleotide sequence ID" value="NZ_CP089982.1"/>
</dbReference>
<dbReference type="Pfam" id="PF02195">
    <property type="entry name" value="ParB_N"/>
    <property type="match status" value="1"/>
</dbReference>
<dbReference type="SMART" id="SM00470">
    <property type="entry name" value="ParB"/>
    <property type="match status" value="1"/>
</dbReference>
<keyword evidence="6" id="KW-1185">Reference proteome</keyword>
<gene>
    <name evidence="5" type="ORF">LZC95_50095</name>
</gene>